<feature type="transmembrane region" description="Helical" evidence="5">
    <location>
        <begin position="380"/>
        <end position="404"/>
    </location>
</feature>
<evidence type="ECO:0000256" key="3">
    <source>
        <dbReference type="ARBA" id="ARBA00022989"/>
    </source>
</evidence>
<dbReference type="Gene3D" id="1.10.287.70">
    <property type="match status" value="2"/>
</dbReference>
<dbReference type="AlphaFoldDB" id="A0A699Z288"/>
<dbReference type="Pfam" id="PF00520">
    <property type="entry name" value="Ion_trans"/>
    <property type="match status" value="2"/>
</dbReference>
<dbReference type="Gene3D" id="1.20.120.350">
    <property type="entry name" value="Voltage-gated potassium channels. Chain C"/>
    <property type="match status" value="2"/>
</dbReference>
<evidence type="ECO:0000256" key="1">
    <source>
        <dbReference type="ARBA" id="ARBA00004141"/>
    </source>
</evidence>
<evidence type="ECO:0000256" key="2">
    <source>
        <dbReference type="ARBA" id="ARBA00022692"/>
    </source>
</evidence>
<dbReference type="PANTHER" id="PTHR10037">
    <property type="entry name" value="VOLTAGE-GATED CATION CHANNEL CALCIUM AND SODIUM"/>
    <property type="match status" value="1"/>
</dbReference>
<feature type="transmembrane region" description="Helical" evidence="5">
    <location>
        <begin position="267"/>
        <end position="292"/>
    </location>
</feature>
<feature type="transmembrane region" description="Helical" evidence="5">
    <location>
        <begin position="465"/>
        <end position="490"/>
    </location>
</feature>
<feature type="non-terminal residue" evidence="7">
    <location>
        <position position="619"/>
    </location>
</feature>
<feature type="transmembrane region" description="Helical" evidence="5">
    <location>
        <begin position="424"/>
        <end position="444"/>
    </location>
</feature>
<dbReference type="GO" id="GO:0001518">
    <property type="term" value="C:voltage-gated sodium channel complex"/>
    <property type="evidence" value="ECO:0007669"/>
    <property type="project" value="TreeGrafter"/>
</dbReference>
<organism evidence="7 8">
    <name type="scientific">Haematococcus lacustris</name>
    <name type="common">Green alga</name>
    <name type="synonym">Haematococcus pluvialis</name>
    <dbReference type="NCBI Taxonomy" id="44745"/>
    <lineage>
        <taxon>Eukaryota</taxon>
        <taxon>Viridiplantae</taxon>
        <taxon>Chlorophyta</taxon>
        <taxon>core chlorophytes</taxon>
        <taxon>Chlorophyceae</taxon>
        <taxon>CS clade</taxon>
        <taxon>Chlamydomonadales</taxon>
        <taxon>Haematococcaceae</taxon>
        <taxon>Haematococcus</taxon>
    </lineage>
</organism>
<evidence type="ECO:0000256" key="4">
    <source>
        <dbReference type="ARBA" id="ARBA00023136"/>
    </source>
</evidence>
<dbReference type="InterPro" id="IPR043203">
    <property type="entry name" value="VGCC_Ca_Na"/>
</dbReference>
<feature type="transmembrane region" description="Helical" evidence="5">
    <location>
        <begin position="173"/>
        <end position="193"/>
    </location>
</feature>
<feature type="domain" description="Ion transport" evidence="6">
    <location>
        <begin position="344"/>
        <end position="587"/>
    </location>
</feature>
<comment type="subcellular location">
    <subcellularLocation>
        <location evidence="1">Membrane</location>
        <topology evidence="1">Multi-pass membrane protein</topology>
    </subcellularLocation>
</comment>
<dbReference type="InterPro" id="IPR005821">
    <property type="entry name" value="Ion_trans_dom"/>
</dbReference>
<dbReference type="InterPro" id="IPR027359">
    <property type="entry name" value="Volt_channel_dom_sf"/>
</dbReference>
<evidence type="ECO:0000259" key="6">
    <source>
        <dbReference type="Pfam" id="PF00520"/>
    </source>
</evidence>
<sequence length="619" mass="68696">MGHPCLLADEWNNDAALPVDISNHVRWSMEGERSAHGGMHGNVDGRVHATCLQSDLAGAAGVRAQPHNLAHTVGDQVDWVFTCIFALEMALKLVAKGVVGHPGAYFRTPWDVFDGVIVVTSLVALSGVQAQATVLRSLRLLRLLRPLRLLRKWRGMQLVVETLIQSIPSVSNVLLFGIFLMGIFAILGVQLFAGRMSRCNQAVVEGVTVAWRDECTPGVFICQEADLCSTGEELATLDAFMALAQQCIDTVGVDNQPKEKNAPWMGLYVLSFVFLGSWFWVNLLVSVVVQFYSKLVVEKGDVLVSKQAKEYVKLFRLTNKADYWKGVPVPSNMWRARALRIVAHPYFDRITIAVVVTNVIIMGCDHYNETDEFSLAMTGLNFGFTSCFVVEMVLKLMALGWGPYLSDNWNRLDCFVILVSIPDLVSSLVPALSNLGFMTIFRVFRVARAFKLINKAKGLRTLFNTLIASSPAIANVGSLLFLLMFMYAVLGMNIFGASDRYDGELHANFDNFGTSLLTLFRVFTADGWQDVMRVGFNCNEQSYQCDMTSPLSVAAGLFFPSFVITVLFIMLNLVIAVIMDNFVGEAQSEGLLKSNNFVDLLKTVITLKVFVKLLRRKIE</sequence>
<dbReference type="SUPFAM" id="SSF81324">
    <property type="entry name" value="Voltage-gated potassium channels"/>
    <property type="match status" value="2"/>
</dbReference>
<evidence type="ECO:0000256" key="5">
    <source>
        <dbReference type="SAM" id="Phobius"/>
    </source>
</evidence>
<protein>
    <submittedName>
        <fullName evidence="7">Voltage-gated Ca2+ channel, alpha subunit</fullName>
    </submittedName>
</protein>
<keyword evidence="3 5" id="KW-1133">Transmembrane helix</keyword>
<dbReference type="PANTHER" id="PTHR10037:SF62">
    <property type="entry name" value="SODIUM CHANNEL PROTEIN 60E"/>
    <property type="match status" value="1"/>
</dbReference>
<reference evidence="7 8" key="1">
    <citation type="submission" date="2020-02" db="EMBL/GenBank/DDBJ databases">
        <title>Draft genome sequence of Haematococcus lacustris strain NIES-144.</title>
        <authorList>
            <person name="Morimoto D."/>
            <person name="Nakagawa S."/>
            <person name="Yoshida T."/>
            <person name="Sawayama S."/>
        </authorList>
    </citation>
    <scope>NUCLEOTIDE SEQUENCE [LARGE SCALE GENOMIC DNA]</scope>
    <source>
        <strain evidence="7 8">NIES-144</strain>
    </source>
</reference>
<keyword evidence="8" id="KW-1185">Reference proteome</keyword>
<proteinExistence type="predicted"/>
<gene>
    <name evidence="7" type="ORF">HaLaN_12520</name>
</gene>
<keyword evidence="4 5" id="KW-0472">Membrane</keyword>
<keyword evidence="2 5" id="KW-0812">Transmembrane</keyword>
<accession>A0A699Z288</accession>
<evidence type="ECO:0000313" key="8">
    <source>
        <dbReference type="Proteomes" id="UP000485058"/>
    </source>
</evidence>
<feature type="transmembrane region" description="Helical" evidence="5">
    <location>
        <begin position="557"/>
        <end position="578"/>
    </location>
</feature>
<dbReference type="EMBL" id="BLLF01000954">
    <property type="protein sequence ID" value="GFH16151.1"/>
    <property type="molecule type" value="Genomic_DNA"/>
</dbReference>
<comment type="caution">
    <text evidence="7">The sequence shown here is derived from an EMBL/GenBank/DDBJ whole genome shotgun (WGS) entry which is preliminary data.</text>
</comment>
<dbReference type="GO" id="GO:0005248">
    <property type="term" value="F:voltage-gated sodium channel activity"/>
    <property type="evidence" value="ECO:0007669"/>
    <property type="project" value="TreeGrafter"/>
</dbReference>
<evidence type="ECO:0000313" key="7">
    <source>
        <dbReference type="EMBL" id="GFH16151.1"/>
    </source>
</evidence>
<name>A0A699Z288_HAELA</name>
<dbReference type="Proteomes" id="UP000485058">
    <property type="component" value="Unassembled WGS sequence"/>
</dbReference>
<feature type="domain" description="Ion transport" evidence="6">
    <location>
        <begin position="73"/>
        <end position="295"/>
    </location>
</feature>